<reference evidence="1 2" key="1">
    <citation type="submission" date="2018-08" db="EMBL/GenBank/DDBJ databases">
        <title>Genomic Encyclopedia of Archaeal and Bacterial Type Strains, Phase II (KMG-II): from individual species to whole genera.</title>
        <authorList>
            <person name="Goeker M."/>
        </authorList>
    </citation>
    <scope>NUCLEOTIDE SEQUENCE [LARGE SCALE GENOMIC DNA]</scope>
    <source>
        <strain evidence="1 2">DSM 45791</strain>
    </source>
</reference>
<accession>A0A3E0GYR3</accession>
<dbReference type="EMBL" id="QUNO01000020">
    <property type="protein sequence ID" value="REH32947.1"/>
    <property type="molecule type" value="Genomic_DNA"/>
</dbReference>
<dbReference type="Proteomes" id="UP000256269">
    <property type="component" value="Unassembled WGS sequence"/>
</dbReference>
<dbReference type="AlphaFoldDB" id="A0A3E0GYR3"/>
<evidence type="ECO:0000313" key="1">
    <source>
        <dbReference type="EMBL" id="REH32947.1"/>
    </source>
</evidence>
<protein>
    <submittedName>
        <fullName evidence="1">Uncharacterized protein</fullName>
    </submittedName>
</protein>
<proteinExistence type="predicted"/>
<sequence length="297" mass="33056">MDVRNTGVPAPGLWLMGVRLAEMSGLTVLEVAEDESLRVLGPEGGMYLFPTRHGMADFLASGEPHSLDDGMDGVDVTSVEPGYLADFDLLGDPDVDEDDAARIWTECLLVVEACGIEDPQSFEDALARVTALTTCRDDFEQPGYEERDYWMGRDIQPVRLTLPSGSGVTLVAMDDLRARDTSAHPFLGGYGQVVLFRDPAALLAHIRADGTEEIRESMWWPGDAPHCEPVLSVDVRTVDARDRTSDAFDFLCGLARVLTNRYRDLRPGKTNSDRQIRQETERIERLLREVNGKVTWR</sequence>
<evidence type="ECO:0000313" key="2">
    <source>
        <dbReference type="Proteomes" id="UP000256269"/>
    </source>
</evidence>
<organism evidence="1 2">
    <name type="scientific">Kutzneria buriramensis</name>
    <dbReference type="NCBI Taxonomy" id="1045776"/>
    <lineage>
        <taxon>Bacteria</taxon>
        <taxon>Bacillati</taxon>
        <taxon>Actinomycetota</taxon>
        <taxon>Actinomycetes</taxon>
        <taxon>Pseudonocardiales</taxon>
        <taxon>Pseudonocardiaceae</taxon>
        <taxon>Kutzneria</taxon>
    </lineage>
</organism>
<name>A0A3E0GYR3_9PSEU</name>
<keyword evidence="2" id="KW-1185">Reference proteome</keyword>
<comment type="caution">
    <text evidence="1">The sequence shown here is derived from an EMBL/GenBank/DDBJ whole genome shotgun (WGS) entry which is preliminary data.</text>
</comment>
<gene>
    <name evidence="1" type="ORF">BCF44_12018</name>
</gene>